<dbReference type="PANTHER" id="PTHR30146:SF148">
    <property type="entry name" value="HTH-TYPE TRANSCRIPTIONAL REPRESSOR PURR-RELATED"/>
    <property type="match status" value="1"/>
</dbReference>
<organism evidence="6 7">
    <name type="scientific">Haloferula luteola</name>
    <dbReference type="NCBI Taxonomy" id="595692"/>
    <lineage>
        <taxon>Bacteria</taxon>
        <taxon>Pseudomonadati</taxon>
        <taxon>Verrucomicrobiota</taxon>
        <taxon>Verrucomicrobiia</taxon>
        <taxon>Verrucomicrobiales</taxon>
        <taxon>Verrucomicrobiaceae</taxon>
        <taxon>Haloferula</taxon>
    </lineage>
</organism>
<protein>
    <submittedName>
        <fullName evidence="6">DNA-binding LacI/PurR family transcriptional regulator</fullName>
    </submittedName>
</protein>
<evidence type="ECO:0000256" key="3">
    <source>
        <dbReference type="ARBA" id="ARBA00023125"/>
    </source>
</evidence>
<dbReference type="RefSeq" id="WP_184021355.1">
    <property type="nucleotide sequence ID" value="NZ_JACHFD010000026.1"/>
</dbReference>
<dbReference type="InterPro" id="IPR028082">
    <property type="entry name" value="Peripla_BP_I"/>
</dbReference>
<keyword evidence="7" id="KW-1185">Reference proteome</keyword>
<sequence length="349" mass="39477">MASDPTPPRRTRVSLRDIAKQLGVSHVTVSLALRDHPRISQKTRERIKAEADQLGYRPDPMLSALANYRRNKSSAPISSSIAWINAWRKPDELRAHREFDAYWRGASRAAEKFGYRLDEFRVGKECSPKRLHDILTARGIRGLLLPPQYPLPDWGDFPWKEYATVRFGRSLATPRTHLVTSDQSANTMLAFEEMRARGYRRIGFVTDEANMRRGHVFEAGFLLAQRTVDPVERVEILSLEHIPAKDQPDRIVAWIRGEKVDALFTDLPDIPDLLAKAGLEVPANIPLAVTSVLDARADAGIDQHPEEIGRVGFLMLNSLINDRAQGIPRIFRQILVEGSWVDGKSLPRK</sequence>
<dbReference type="Gene3D" id="3.40.50.2300">
    <property type="match status" value="2"/>
</dbReference>
<dbReference type="InterPro" id="IPR000843">
    <property type="entry name" value="HTH_LacI"/>
</dbReference>
<proteinExistence type="predicted"/>
<dbReference type="SUPFAM" id="SSF47413">
    <property type="entry name" value="lambda repressor-like DNA-binding domains"/>
    <property type="match status" value="1"/>
</dbReference>
<dbReference type="PROSITE" id="PS50932">
    <property type="entry name" value="HTH_LACI_2"/>
    <property type="match status" value="1"/>
</dbReference>
<evidence type="ECO:0000313" key="7">
    <source>
        <dbReference type="Proteomes" id="UP000557717"/>
    </source>
</evidence>
<reference evidence="6 7" key="1">
    <citation type="submission" date="2020-08" db="EMBL/GenBank/DDBJ databases">
        <title>Genomic Encyclopedia of Type Strains, Phase IV (KMG-IV): sequencing the most valuable type-strain genomes for metagenomic binning, comparative biology and taxonomic classification.</title>
        <authorList>
            <person name="Goeker M."/>
        </authorList>
    </citation>
    <scope>NUCLEOTIDE SEQUENCE [LARGE SCALE GENOMIC DNA]</scope>
    <source>
        <strain evidence="6 7">YC6886</strain>
    </source>
</reference>
<evidence type="ECO:0000259" key="5">
    <source>
        <dbReference type="PROSITE" id="PS50932"/>
    </source>
</evidence>
<dbReference type="GO" id="GO:0000976">
    <property type="term" value="F:transcription cis-regulatory region binding"/>
    <property type="evidence" value="ECO:0007669"/>
    <property type="project" value="TreeGrafter"/>
</dbReference>
<name>A0A840VD65_9BACT</name>
<dbReference type="Pfam" id="PF00356">
    <property type="entry name" value="LacI"/>
    <property type="match status" value="1"/>
</dbReference>
<dbReference type="SUPFAM" id="SSF53822">
    <property type="entry name" value="Periplasmic binding protein-like I"/>
    <property type="match status" value="1"/>
</dbReference>
<dbReference type="Proteomes" id="UP000557717">
    <property type="component" value="Unassembled WGS sequence"/>
</dbReference>
<dbReference type="GO" id="GO:0003700">
    <property type="term" value="F:DNA-binding transcription factor activity"/>
    <property type="evidence" value="ECO:0007669"/>
    <property type="project" value="TreeGrafter"/>
</dbReference>
<dbReference type="SMART" id="SM00354">
    <property type="entry name" value="HTH_LACI"/>
    <property type="match status" value="1"/>
</dbReference>
<keyword evidence="2" id="KW-0805">Transcription regulation</keyword>
<keyword evidence="1" id="KW-0678">Repressor</keyword>
<keyword evidence="3 6" id="KW-0238">DNA-binding</keyword>
<dbReference type="Gene3D" id="1.10.260.40">
    <property type="entry name" value="lambda repressor-like DNA-binding domains"/>
    <property type="match status" value="1"/>
</dbReference>
<evidence type="ECO:0000256" key="2">
    <source>
        <dbReference type="ARBA" id="ARBA00023015"/>
    </source>
</evidence>
<evidence type="ECO:0000256" key="4">
    <source>
        <dbReference type="ARBA" id="ARBA00023163"/>
    </source>
</evidence>
<keyword evidence="4" id="KW-0804">Transcription</keyword>
<accession>A0A840VD65</accession>
<feature type="domain" description="HTH lacI-type" evidence="5">
    <location>
        <begin position="13"/>
        <end position="67"/>
    </location>
</feature>
<dbReference type="AlphaFoldDB" id="A0A840VD65"/>
<dbReference type="CDD" id="cd01392">
    <property type="entry name" value="HTH_LacI"/>
    <property type="match status" value="1"/>
</dbReference>
<comment type="caution">
    <text evidence="6">The sequence shown here is derived from an EMBL/GenBank/DDBJ whole genome shotgun (WGS) entry which is preliminary data.</text>
</comment>
<dbReference type="InterPro" id="IPR010982">
    <property type="entry name" value="Lambda_DNA-bd_dom_sf"/>
</dbReference>
<evidence type="ECO:0000313" key="6">
    <source>
        <dbReference type="EMBL" id="MBB5353454.1"/>
    </source>
</evidence>
<dbReference type="EMBL" id="JACHFD010000026">
    <property type="protein sequence ID" value="MBB5353454.1"/>
    <property type="molecule type" value="Genomic_DNA"/>
</dbReference>
<dbReference type="PANTHER" id="PTHR30146">
    <property type="entry name" value="LACI-RELATED TRANSCRIPTIONAL REPRESSOR"/>
    <property type="match status" value="1"/>
</dbReference>
<evidence type="ECO:0000256" key="1">
    <source>
        <dbReference type="ARBA" id="ARBA00022491"/>
    </source>
</evidence>
<gene>
    <name evidence="6" type="ORF">HNR46_003715</name>
</gene>